<dbReference type="PIRSF" id="PIRSF036382">
    <property type="entry name" value="RR_antiterm"/>
    <property type="match status" value="1"/>
</dbReference>
<dbReference type="InterPro" id="IPR005561">
    <property type="entry name" value="ANTAR"/>
</dbReference>
<proteinExistence type="predicted"/>
<dbReference type="PANTHER" id="PTHR43367">
    <property type="match status" value="1"/>
</dbReference>
<dbReference type="SMART" id="SM01012">
    <property type="entry name" value="ANTAR"/>
    <property type="match status" value="1"/>
</dbReference>
<feature type="modified residue" description="4-aspartylphosphate" evidence="1">
    <location>
        <position position="63"/>
    </location>
</feature>
<evidence type="ECO:0000259" key="3">
    <source>
        <dbReference type="PROSITE" id="PS50921"/>
    </source>
</evidence>
<protein>
    <submittedName>
        <fullName evidence="4">ANTAR domain-containing protein</fullName>
    </submittedName>
</protein>
<feature type="domain" description="Response regulatory" evidence="2">
    <location>
        <begin position="13"/>
        <end position="127"/>
    </location>
</feature>
<dbReference type="Pfam" id="PF00072">
    <property type="entry name" value="Response_reg"/>
    <property type="match status" value="1"/>
</dbReference>
<dbReference type="Gene3D" id="1.10.10.10">
    <property type="entry name" value="Winged helix-like DNA-binding domain superfamily/Winged helix DNA-binding domain"/>
    <property type="match status" value="1"/>
</dbReference>
<feature type="domain" description="ANTAR" evidence="3">
    <location>
        <begin position="133"/>
        <end position="194"/>
    </location>
</feature>
<dbReference type="EMBL" id="CP071137">
    <property type="protein sequence ID" value="QWY76242.1"/>
    <property type="molecule type" value="Genomic_DNA"/>
</dbReference>
<organism evidence="4 5">
    <name type="scientific">Ferrovum myxofaciens</name>
    <dbReference type="NCBI Taxonomy" id="416213"/>
    <lineage>
        <taxon>Bacteria</taxon>
        <taxon>Pseudomonadati</taxon>
        <taxon>Pseudomonadota</taxon>
        <taxon>Betaproteobacteria</taxon>
        <taxon>Ferrovales</taxon>
        <taxon>Ferrovaceae</taxon>
        <taxon>Ferrovum</taxon>
    </lineage>
</organism>
<reference evidence="4" key="1">
    <citation type="submission" date="2021-02" db="EMBL/GenBank/DDBJ databases">
        <title>Comparative genomics of Ferrovum myxofaciens strains, predominant extremophile bacteria forming large biofilm stalactites in acid mine ecosystems.</title>
        <authorList>
            <person name="Burkartova K."/>
            <person name="Ridl J."/>
            <person name="Pajer P."/>
            <person name="Falteisek L."/>
        </authorList>
    </citation>
    <scope>NUCLEOTIDE SEQUENCE</scope>
    <source>
        <strain evidence="4">MI1III</strain>
    </source>
</reference>
<dbReference type="RefSeq" id="WP_273143427.1">
    <property type="nucleotide sequence ID" value="NZ_CP071137.1"/>
</dbReference>
<dbReference type="PROSITE" id="PS50110">
    <property type="entry name" value="RESPONSE_REGULATORY"/>
    <property type="match status" value="1"/>
</dbReference>
<accession>A0A9E6MWC9</accession>
<dbReference type="AlphaFoldDB" id="A0A9E6MWC9"/>
<dbReference type="SUPFAM" id="SSF52172">
    <property type="entry name" value="CheY-like"/>
    <property type="match status" value="1"/>
</dbReference>
<dbReference type="InterPro" id="IPR036388">
    <property type="entry name" value="WH-like_DNA-bd_sf"/>
</dbReference>
<dbReference type="InterPro" id="IPR008327">
    <property type="entry name" value="Sig_transdc_resp-reg_antiterm"/>
</dbReference>
<dbReference type="PANTHER" id="PTHR43367:SF1">
    <property type="entry name" value="TWO-COMPONENT RESPONSE REGULATOR-LIKE APRR6-RELATED"/>
    <property type="match status" value="1"/>
</dbReference>
<keyword evidence="1" id="KW-0597">Phosphoprotein</keyword>
<evidence type="ECO:0000256" key="1">
    <source>
        <dbReference type="PROSITE-ProRule" id="PRU00169"/>
    </source>
</evidence>
<evidence type="ECO:0000259" key="2">
    <source>
        <dbReference type="PROSITE" id="PS50110"/>
    </source>
</evidence>
<dbReference type="Proteomes" id="UP000683551">
    <property type="component" value="Chromosome"/>
</dbReference>
<dbReference type="SMART" id="SM00448">
    <property type="entry name" value="REC"/>
    <property type="match status" value="1"/>
</dbReference>
<evidence type="ECO:0000313" key="4">
    <source>
        <dbReference type="EMBL" id="QWY76242.1"/>
    </source>
</evidence>
<name>A0A9E6MWC9_9PROT</name>
<sequence>MAWSLLIFGIMLKILIIDEHQQPTADICEQLIRAGYQVAAVLPSSDNLLDKVSQFKPDVILIDTDSPSRDTLEHLAVMDRTAPRPVILFGSDDNSETIHQVMQAGVSTYVVDELDSSRLKPVIDIACARFEMMQGLKNELARATQKLDDRKIIDKAKGILMKQRHLEEDEAYASLRKLAMTRGKTIAQVARDLIDSALLLF</sequence>
<dbReference type="PROSITE" id="PS50921">
    <property type="entry name" value="ANTAR"/>
    <property type="match status" value="1"/>
</dbReference>
<dbReference type="GO" id="GO:0003723">
    <property type="term" value="F:RNA binding"/>
    <property type="evidence" value="ECO:0007669"/>
    <property type="project" value="InterPro"/>
</dbReference>
<dbReference type="InterPro" id="IPR001789">
    <property type="entry name" value="Sig_transdc_resp-reg_receiver"/>
</dbReference>
<dbReference type="Pfam" id="PF03861">
    <property type="entry name" value="ANTAR"/>
    <property type="match status" value="1"/>
</dbReference>
<gene>
    <name evidence="4" type="ORF">JZL65_06865</name>
</gene>
<evidence type="ECO:0000313" key="5">
    <source>
        <dbReference type="Proteomes" id="UP000683551"/>
    </source>
</evidence>
<dbReference type="InterPro" id="IPR011006">
    <property type="entry name" value="CheY-like_superfamily"/>
</dbReference>
<dbReference type="GO" id="GO:0000160">
    <property type="term" value="P:phosphorelay signal transduction system"/>
    <property type="evidence" value="ECO:0007669"/>
    <property type="project" value="InterPro"/>
</dbReference>
<dbReference type="Gene3D" id="3.40.50.2300">
    <property type="match status" value="1"/>
</dbReference>